<evidence type="ECO:0000256" key="4">
    <source>
        <dbReference type="ARBA" id="ARBA00022692"/>
    </source>
</evidence>
<feature type="domain" description="Sodium/calcium exchanger membrane region" evidence="11">
    <location>
        <begin position="2"/>
        <end position="157"/>
    </location>
</feature>
<evidence type="ECO:0000313" key="12">
    <source>
        <dbReference type="EMBL" id="KAE8385855.1"/>
    </source>
</evidence>
<evidence type="ECO:0000256" key="3">
    <source>
        <dbReference type="ARBA" id="ARBA00022448"/>
    </source>
</evidence>
<evidence type="ECO:0000256" key="5">
    <source>
        <dbReference type="ARBA" id="ARBA00022989"/>
    </source>
</evidence>
<evidence type="ECO:0000256" key="2">
    <source>
        <dbReference type="ARBA" id="ARBA00008170"/>
    </source>
</evidence>
<keyword evidence="3" id="KW-0813">Transport</keyword>
<proteinExistence type="inferred from homology"/>
<feature type="transmembrane region" description="Helical" evidence="10">
    <location>
        <begin position="318"/>
        <end position="338"/>
    </location>
</feature>
<reference evidence="12" key="1">
    <citation type="submission" date="2019-04" db="EMBL/GenBank/DDBJ databases">
        <title>Friends and foes A comparative genomics studyof 23 Aspergillus species from section Flavi.</title>
        <authorList>
            <consortium name="DOE Joint Genome Institute"/>
            <person name="Kjaerbolling I."/>
            <person name="Vesth T."/>
            <person name="Frisvad J.C."/>
            <person name="Nybo J.L."/>
            <person name="Theobald S."/>
            <person name="Kildgaard S."/>
            <person name="Isbrandt T."/>
            <person name="Kuo A."/>
            <person name="Sato A."/>
            <person name="Lyhne E.K."/>
            <person name="Kogle M.E."/>
            <person name="Wiebenga A."/>
            <person name="Kun R.S."/>
            <person name="Lubbers R.J."/>
            <person name="Makela M.R."/>
            <person name="Barry K."/>
            <person name="Chovatia M."/>
            <person name="Clum A."/>
            <person name="Daum C."/>
            <person name="Haridas S."/>
            <person name="He G."/>
            <person name="LaButti K."/>
            <person name="Lipzen A."/>
            <person name="Mondo S."/>
            <person name="Riley R."/>
            <person name="Salamov A."/>
            <person name="Simmons B.A."/>
            <person name="Magnuson J.K."/>
            <person name="Henrissat B."/>
            <person name="Mortensen U.H."/>
            <person name="Larsen T.O."/>
            <person name="Devries R.P."/>
            <person name="Grigoriev I.V."/>
            <person name="Machida M."/>
            <person name="Baker S.E."/>
            <person name="Andersen M.R."/>
        </authorList>
    </citation>
    <scope>NUCLEOTIDE SEQUENCE [LARGE SCALE GENOMIC DNA]</scope>
    <source>
        <strain evidence="12">IBT 14317</strain>
    </source>
</reference>
<evidence type="ECO:0000259" key="11">
    <source>
        <dbReference type="Pfam" id="PF01699"/>
    </source>
</evidence>
<dbReference type="GO" id="GO:0015369">
    <property type="term" value="F:calcium:proton antiporter activity"/>
    <property type="evidence" value="ECO:0007669"/>
    <property type="project" value="TreeGrafter"/>
</dbReference>
<feature type="transmembrane region" description="Helical" evidence="10">
    <location>
        <begin position="22"/>
        <end position="44"/>
    </location>
</feature>
<accession>A0A5N7BVI3</accession>
<dbReference type="FunFam" id="1.20.1420.30:FF:000027">
    <property type="entry name" value="Vacuolar calcium ion transporter"/>
    <property type="match status" value="1"/>
</dbReference>
<feature type="coiled-coil region" evidence="8">
    <location>
        <begin position="464"/>
        <end position="498"/>
    </location>
</feature>
<evidence type="ECO:0000256" key="10">
    <source>
        <dbReference type="SAM" id="Phobius"/>
    </source>
</evidence>
<evidence type="ECO:0000256" key="8">
    <source>
        <dbReference type="SAM" id="Coils"/>
    </source>
</evidence>
<dbReference type="InterPro" id="IPR004837">
    <property type="entry name" value="NaCa_Exmemb"/>
</dbReference>
<dbReference type="PANTHER" id="PTHR31503">
    <property type="entry name" value="VACUOLAR CALCIUM ION TRANSPORTER"/>
    <property type="match status" value="1"/>
</dbReference>
<dbReference type="AlphaFoldDB" id="A0A5N7BVI3"/>
<dbReference type="Gene3D" id="1.20.1420.30">
    <property type="entry name" value="NCX, central ion-binding region"/>
    <property type="match status" value="2"/>
</dbReference>
<sequence length="861" mass="95927">MVPSANLLGFAGGELAKKLPKVLGVLLETTLSSVVEIVLFMVLIHKDKNGSLIPVIQAAILGSVLANLLLCLGLCFFFGGMGREHQSFHEAVSEVGTGLLLVAGFGLLIPSAFFSALSSNSSKTTITEEVLSRYTLVISRATAVILLVAFLMYLYYNLHSHHSIFDEVLELDEHKDEDREEELKRAKLTLVECFVAISVSVACVCMSAVFLVQEIEHVVDERGVSDNFMGLILVPLVEKAAEHLTAIDEAWDNQINFALFHCLGPTIQTALLNAPLAVIVGWGLDKDLGLNFEIFMIVLVVLSILVVGNFLRDGKSNWLEGGLCVLIYVIIAVTTWYYPQIQHEGADPATILLNAFKDHDIPVKRVEVASAFTDGKEAAGNAKWVMEYLNHDTLLSREELTLYTKLESAGTLRNFIRKPDTSEGRPFLDEDIRRAINSLNASTAVFQKQTGILASLCEDIDKQLRRETERGARHNRDIERLRQRRELEKQNTNAATRELADKVSAGLRIESENAAVDSKRILSSLAAWLKEDDRVLADLGRLVSGLKPTGDDALAVKRTSELSMILAQCLAEELQHRLDRMYLENLRAGPFKAAQVSDTVDDDILIALEGELESLYPEIDILAEMYTKQQYATPILRELRNHHSHLRIASHRKLDYILDLVTEMKLSTDRLIRSLQDRESFCGTLEALNTIYRTKIGDQFSDLPVPRRGPSARRSNPPTLMSTSSATRIGSLSEPQILAAVLRRTGLTFESLFQPKENGRDVNALSEKRQHIIDCLHDYGIAADTPLVADMISSDRATRLLSSSLRANSHFTTLLTNAAHEAQLSELESNLARIQKGIEFLDLDVLFRHNEDREKLTERWG</sequence>
<feature type="transmembrane region" description="Helical" evidence="10">
    <location>
        <begin position="137"/>
        <end position="156"/>
    </location>
</feature>
<feature type="transmembrane region" description="Helical" evidence="10">
    <location>
        <begin position="292"/>
        <end position="311"/>
    </location>
</feature>
<dbReference type="InterPro" id="IPR004713">
    <property type="entry name" value="CaH_exchang"/>
</dbReference>
<organism evidence="12">
    <name type="scientific">Petromyces alliaceus</name>
    <name type="common">Aspergillus alliaceus</name>
    <dbReference type="NCBI Taxonomy" id="209559"/>
    <lineage>
        <taxon>Eukaryota</taxon>
        <taxon>Fungi</taxon>
        <taxon>Dikarya</taxon>
        <taxon>Ascomycota</taxon>
        <taxon>Pezizomycotina</taxon>
        <taxon>Eurotiomycetes</taxon>
        <taxon>Eurotiomycetidae</taxon>
        <taxon>Eurotiales</taxon>
        <taxon>Aspergillaceae</taxon>
        <taxon>Aspergillus</taxon>
        <taxon>Aspergillus subgen. Circumdati</taxon>
    </lineage>
</organism>
<dbReference type="PANTHER" id="PTHR31503:SF14">
    <property type="entry name" value="VACUOLAR CALCIUM ION TRANSPORTER"/>
    <property type="match status" value="1"/>
</dbReference>
<dbReference type="Pfam" id="PF01699">
    <property type="entry name" value="Na_Ca_ex"/>
    <property type="match status" value="2"/>
</dbReference>
<gene>
    <name evidence="12" type="ORF">BDV23DRAFT_175922</name>
</gene>
<feature type="transmembrane region" description="Helical" evidence="10">
    <location>
        <begin position="56"/>
        <end position="78"/>
    </location>
</feature>
<keyword evidence="6" id="KW-0406">Ion transport</keyword>
<dbReference type="GO" id="GO:0012505">
    <property type="term" value="C:endomembrane system"/>
    <property type="evidence" value="ECO:0007669"/>
    <property type="project" value="UniProtKB-SubCell"/>
</dbReference>
<feature type="coiled-coil region" evidence="8">
    <location>
        <begin position="817"/>
        <end position="844"/>
    </location>
</feature>
<dbReference type="GO" id="GO:0000329">
    <property type="term" value="C:fungal-type vacuole membrane"/>
    <property type="evidence" value="ECO:0007669"/>
    <property type="project" value="TreeGrafter"/>
</dbReference>
<protein>
    <submittedName>
        <fullName evidence="12">Vacuolar H+/Ca2+ exchanger</fullName>
    </submittedName>
</protein>
<evidence type="ECO:0000256" key="9">
    <source>
        <dbReference type="SAM" id="MobiDB-lite"/>
    </source>
</evidence>
<dbReference type="FunFam" id="1.20.1420.30:FF:000026">
    <property type="entry name" value="Vacuolar calcium ion transporter"/>
    <property type="match status" value="1"/>
</dbReference>
<feature type="transmembrane region" description="Helical" evidence="10">
    <location>
        <begin position="99"/>
        <end position="117"/>
    </location>
</feature>
<dbReference type="Proteomes" id="UP000326877">
    <property type="component" value="Unassembled WGS sequence"/>
</dbReference>
<keyword evidence="5 10" id="KW-1133">Transmembrane helix</keyword>
<dbReference type="InterPro" id="IPR044880">
    <property type="entry name" value="NCX_ion-bd_dom_sf"/>
</dbReference>
<keyword evidence="7 10" id="KW-0472">Membrane</keyword>
<dbReference type="GO" id="GO:0006874">
    <property type="term" value="P:intracellular calcium ion homeostasis"/>
    <property type="evidence" value="ECO:0007669"/>
    <property type="project" value="TreeGrafter"/>
</dbReference>
<dbReference type="EMBL" id="ML735324">
    <property type="protein sequence ID" value="KAE8385855.1"/>
    <property type="molecule type" value="Genomic_DNA"/>
</dbReference>
<feature type="compositionally biased region" description="Polar residues" evidence="9">
    <location>
        <begin position="713"/>
        <end position="726"/>
    </location>
</feature>
<dbReference type="OrthoDB" id="1699231at2759"/>
<keyword evidence="4 10" id="KW-0812">Transmembrane</keyword>
<comment type="similarity">
    <text evidence="2">Belongs to the Ca(2+):cation antiporter (CaCA) (TC 2.A.19) family.</text>
</comment>
<feature type="transmembrane region" description="Helical" evidence="10">
    <location>
        <begin position="188"/>
        <end position="212"/>
    </location>
</feature>
<evidence type="ECO:0000256" key="7">
    <source>
        <dbReference type="ARBA" id="ARBA00023136"/>
    </source>
</evidence>
<evidence type="ECO:0000256" key="6">
    <source>
        <dbReference type="ARBA" id="ARBA00023065"/>
    </source>
</evidence>
<feature type="domain" description="Sodium/calcium exchanger membrane region" evidence="11">
    <location>
        <begin position="195"/>
        <end position="336"/>
    </location>
</feature>
<keyword evidence="8" id="KW-0175">Coiled coil</keyword>
<evidence type="ECO:0000256" key="1">
    <source>
        <dbReference type="ARBA" id="ARBA00004127"/>
    </source>
</evidence>
<feature type="region of interest" description="Disordered" evidence="9">
    <location>
        <begin position="703"/>
        <end position="726"/>
    </location>
</feature>
<comment type="subcellular location">
    <subcellularLocation>
        <location evidence="1">Endomembrane system</location>
        <topology evidence="1">Multi-pass membrane protein</topology>
    </subcellularLocation>
</comment>
<name>A0A5N7BVI3_PETAA</name>